<sequence length="225" mass="26749">MKNIQFENDILVIPDTFNKLKIIESDGEKFLKGEVDIIDNEGKVWDVYQVEIRSSEEYPFRFPKLFEKGDAFPKIVDWHVYEFDDKSCCVDVTPNEILICKKGLNVLEYIQRFAIPYLANQTYRKREGYYLYGEYSHGIMGRVEFYQSKLKAQNLLQLIQMIALILKGYNPYRTSICPFCHKSKFRRCHKNVFVELQDVSWILSQDIEVLHQLYSRFPDFKLPNI</sequence>
<protein>
    <recommendedName>
        <fullName evidence="3">SEC-C motif-containing protein</fullName>
    </recommendedName>
</protein>
<dbReference type="AlphaFoldDB" id="A0A928YRK8"/>
<organism evidence="1 2">
    <name type="scientific">Sphingobacterium hungaricum</name>
    <dbReference type="NCBI Taxonomy" id="2082723"/>
    <lineage>
        <taxon>Bacteria</taxon>
        <taxon>Pseudomonadati</taxon>
        <taxon>Bacteroidota</taxon>
        <taxon>Sphingobacteriia</taxon>
        <taxon>Sphingobacteriales</taxon>
        <taxon>Sphingobacteriaceae</taxon>
        <taxon>Sphingobacterium</taxon>
    </lineage>
</organism>
<proteinExistence type="predicted"/>
<evidence type="ECO:0000313" key="2">
    <source>
        <dbReference type="Proteomes" id="UP000616201"/>
    </source>
</evidence>
<evidence type="ECO:0000313" key="1">
    <source>
        <dbReference type="EMBL" id="MBE8715094.1"/>
    </source>
</evidence>
<gene>
    <name evidence="1" type="ORF">C4F49_15525</name>
</gene>
<dbReference type="RefSeq" id="WP_196936945.1">
    <property type="nucleotide sequence ID" value="NZ_MU158698.1"/>
</dbReference>
<dbReference type="Proteomes" id="UP000616201">
    <property type="component" value="Unassembled WGS sequence"/>
</dbReference>
<keyword evidence="2" id="KW-1185">Reference proteome</keyword>
<name>A0A928YRK8_9SPHI</name>
<accession>A0A928YRK8</accession>
<dbReference type="EMBL" id="PRDK01000009">
    <property type="protein sequence ID" value="MBE8715094.1"/>
    <property type="molecule type" value="Genomic_DNA"/>
</dbReference>
<evidence type="ECO:0008006" key="3">
    <source>
        <dbReference type="Google" id="ProtNLM"/>
    </source>
</evidence>
<comment type="caution">
    <text evidence="1">The sequence shown here is derived from an EMBL/GenBank/DDBJ whole genome shotgun (WGS) entry which is preliminary data.</text>
</comment>
<reference evidence="1" key="1">
    <citation type="submission" date="2018-02" db="EMBL/GenBank/DDBJ databases">
        <authorList>
            <person name="Vasarhelyi B.M."/>
            <person name="Deshmukh S."/>
            <person name="Balint B."/>
            <person name="Kukolya J."/>
        </authorList>
    </citation>
    <scope>NUCLEOTIDE SEQUENCE</scope>
    <source>
        <strain evidence="1">KB22</strain>
    </source>
</reference>